<dbReference type="Gene3D" id="1.10.10.10">
    <property type="entry name" value="Winged helix-like DNA-binding domain superfamily/Winged helix DNA-binding domain"/>
    <property type="match status" value="1"/>
</dbReference>
<dbReference type="PANTHER" id="PTHR33154:SF18">
    <property type="entry name" value="ARSENICAL RESISTANCE OPERON REPRESSOR"/>
    <property type="match status" value="1"/>
</dbReference>
<dbReference type="SMART" id="SM00418">
    <property type="entry name" value="HTH_ARSR"/>
    <property type="match status" value="1"/>
</dbReference>
<dbReference type="InterPro" id="IPR001845">
    <property type="entry name" value="HTH_ArsR_DNA-bd_dom"/>
</dbReference>
<accession>A0ABU7V636</accession>
<dbReference type="PROSITE" id="PS50987">
    <property type="entry name" value="HTH_ARSR_2"/>
    <property type="match status" value="1"/>
</dbReference>
<dbReference type="InterPro" id="IPR011991">
    <property type="entry name" value="ArsR-like_HTH"/>
</dbReference>
<dbReference type="InterPro" id="IPR051081">
    <property type="entry name" value="HTH_MetalResp_TranReg"/>
</dbReference>
<dbReference type="PANTHER" id="PTHR33154">
    <property type="entry name" value="TRANSCRIPTIONAL REGULATOR, ARSR FAMILY"/>
    <property type="match status" value="1"/>
</dbReference>
<proteinExistence type="predicted"/>
<evidence type="ECO:0000256" key="3">
    <source>
        <dbReference type="ARBA" id="ARBA00023163"/>
    </source>
</evidence>
<feature type="domain" description="HTH arsR-type" evidence="4">
    <location>
        <begin position="24"/>
        <end position="116"/>
    </location>
</feature>
<dbReference type="NCBIfam" id="NF033788">
    <property type="entry name" value="HTH_metalloreg"/>
    <property type="match status" value="1"/>
</dbReference>
<keyword evidence="6" id="KW-1185">Reference proteome</keyword>
<reference evidence="5 6" key="1">
    <citation type="submission" date="2024-01" db="EMBL/GenBank/DDBJ databases">
        <title>the genome sequence of strain Microbacterium schleiferi NBRC 15075.</title>
        <authorList>
            <person name="Ding Y."/>
            <person name="Zhang G."/>
        </authorList>
    </citation>
    <scope>NUCLEOTIDE SEQUENCE [LARGE SCALE GENOMIC DNA]</scope>
    <source>
        <strain evidence="5 6">NBRC 15075</strain>
    </source>
</reference>
<dbReference type="PRINTS" id="PR00778">
    <property type="entry name" value="HTHARSR"/>
</dbReference>
<dbReference type="SUPFAM" id="SSF46785">
    <property type="entry name" value="Winged helix' DNA-binding domain"/>
    <property type="match status" value="1"/>
</dbReference>
<evidence type="ECO:0000256" key="1">
    <source>
        <dbReference type="ARBA" id="ARBA00023015"/>
    </source>
</evidence>
<comment type="caution">
    <text evidence="5">The sequence shown here is derived from an EMBL/GenBank/DDBJ whole genome shotgun (WGS) entry which is preliminary data.</text>
</comment>
<dbReference type="Proteomes" id="UP001351900">
    <property type="component" value="Unassembled WGS sequence"/>
</dbReference>
<evidence type="ECO:0000313" key="6">
    <source>
        <dbReference type="Proteomes" id="UP001351900"/>
    </source>
</evidence>
<name>A0ABU7V636_9MICO</name>
<dbReference type="RefSeq" id="WP_331791493.1">
    <property type="nucleotide sequence ID" value="NZ_BAAAUO010000012.1"/>
</dbReference>
<evidence type="ECO:0000313" key="5">
    <source>
        <dbReference type="EMBL" id="MEF2255151.1"/>
    </source>
</evidence>
<dbReference type="InterPro" id="IPR036390">
    <property type="entry name" value="WH_DNA-bd_sf"/>
</dbReference>
<keyword evidence="3" id="KW-0804">Transcription</keyword>
<evidence type="ECO:0000256" key="2">
    <source>
        <dbReference type="ARBA" id="ARBA00023125"/>
    </source>
</evidence>
<organism evidence="5 6">
    <name type="scientific">Microbacterium schleiferi</name>
    <dbReference type="NCBI Taxonomy" id="69362"/>
    <lineage>
        <taxon>Bacteria</taxon>
        <taxon>Bacillati</taxon>
        <taxon>Actinomycetota</taxon>
        <taxon>Actinomycetes</taxon>
        <taxon>Micrococcales</taxon>
        <taxon>Microbacteriaceae</taxon>
        <taxon>Microbacterium</taxon>
    </lineage>
</organism>
<dbReference type="Pfam" id="PF01022">
    <property type="entry name" value="HTH_5"/>
    <property type="match status" value="1"/>
</dbReference>
<evidence type="ECO:0000259" key="4">
    <source>
        <dbReference type="PROSITE" id="PS50987"/>
    </source>
</evidence>
<keyword evidence="1" id="KW-0805">Transcription regulation</keyword>
<dbReference type="InterPro" id="IPR036388">
    <property type="entry name" value="WH-like_DNA-bd_sf"/>
</dbReference>
<protein>
    <submittedName>
        <fullName evidence="5">Metalloregulator ArsR/SmtB family transcription factor</fullName>
    </submittedName>
</protein>
<keyword evidence="2" id="KW-0238">DNA-binding</keyword>
<gene>
    <name evidence="5" type="ORF">V2V91_08390</name>
</gene>
<sequence length="116" mass="12283">MTTLDIIPATTAPACCAPLATAPLAQEDAQDLASALKALADPARLRLLSIVAASEGQEACVCDLTEPIGLAQPTVSHHLKVLTDAGFLTRSKRGTWAYFRLVPSALDRVADFIRPE</sequence>
<dbReference type="CDD" id="cd00090">
    <property type="entry name" value="HTH_ARSR"/>
    <property type="match status" value="1"/>
</dbReference>
<dbReference type="EMBL" id="JAZHOV010000004">
    <property type="protein sequence ID" value="MEF2255151.1"/>
    <property type="molecule type" value="Genomic_DNA"/>
</dbReference>